<evidence type="ECO:0000259" key="1">
    <source>
        <dbReference type="Pfam" id="PF04149"/>
    </source>
</evidence>
<gene>
    <name evidence="2" type="ORF">P3H78_17755</name>
</gene>
<dbReference type="RefSeq" id="WP_276109982.1">
    <property type="nucleotide sequence ID" value="NZ_JARJBB010000008.1"/>
</dbReference>
<comment type="caution">
    <text evidence="2">The sequence shown here is derived from an EMBL/GenBank/DDBJ whole genome shotgun (WGS) entry which is preliminary data.</text>
</comment>
<dbReference type="Pfam" id="PF04149">
    <property type="entry name" value="DUF397"/>
    <property type="match status" value="1"/>
</dbReference>
<feature type="domain" description="DUF397" evidence="1">
    <location>
        <begin position="32"/>
        <end position="85"/>
    </location>
</feature>
<keyword evidence="3" id="KW-1185">Reference proteome</keyword>
<name>A0ABT6A710_9ACTN</name>
<evidence type="ECO:0000313" key="3">
    <source>
        <dbReference type="Proteomes" id="UP001221150"/>
    </source>
</evidence>
<proteinExistence type="predicted"/>
<reference evidence="2 3" key="1">
    <citation type="submission" date="2023-03" db="EMBL/GenBank/DDBJ databases">
        <title>Draft genome sequence of Streptomyces sp. K1PA1 isolated from peat swamp forest in Thailand.</title>
        <authorList>
            <person name="Klaysubun C."/>
            <person name="Duangmal K."/>
        </authorList>
    </citation>
    <scope>NUCLEOTIDE SEQUENCE [LARGE SCALE GENOMIC DNA]</scope>
    <source>
        <strain evidence="2 3">K1PA1</strain>
    </source>
</reference>
<organism evidence="2 3">
    <name type="scientific">Streptomyces tropicalis</name>
    <dbReference type="NCBI Taxonomy" id="3034234"/>
    <lineage>
        <taxon>Bacteria</taxon>
        <taxon>Bacillati</taxon>
        <taxon>Actinomycetota</taxon>
        <taxon>Actinomycetes</taxon>
        <taxon>Kitasatosporales</taxon>
        <taxon>Streptomycetaceae</taxon>
        <taxon>Streptomyces</taxon>
    </lineage>
</organism>
<dbReference type="InterPro" id="IPR007278">
    <property type="entry name" value="DUF397"/>
</dbReference>
<dbReference type="Proteomes" id="UP001221150">
    <property type="component" value="Unassembled WGS sequence"/>
</dbReference>
<accession>A0ABT6A710</accession>
<protein>
    <submittedName>
        <fullName evidence="2">DUF397 domain-containing protein</fullName>
    </submittedName>
</protein>
<sequence>METNTREYDLSTATWHKSSYSGGEGGNCLEVARWRKSTYSGGEGGDCLEVADGHPAVVPVRDSKDPLGPKLVFRAGAWAAFVAGLGRS</sequence>
<evidence type="ECO:0000313" key="2">
    <source>
        <dbReference type="EMBL" id="MDF3300430.1"/>
    </source>
</evidence>
<dbReference type="EMBL" id="JARJBB010000008">
    <property type="protein sequence ID" value="MDF3300430.1"/>
    <property type="molecule type" value="Genomic_DNA"/>
</dbReference>